<dbReference type="InterPro" id="IPR015187">
    <property type="entry name" value="BRCA2_OB_1"/>
</dbReference>
<keyword evidence="5" id="KW-1185">Reference proteome</keyword>
<dbReference type="EMBL" id="KQ086061">
    <property type="protein sequence ID" value="KLO09271.1"/>
    <property type="molecule type" value="Genomic_DNA"/>
</dbReference>
<dbReference type="InterPro" id="IPR036315">
    <property type="entry name" value="BRCA2_hlx_sf"/>
</dbReference>
<evidence type="ECO:0000256" key="1">
    <source>
        <dbReference type="SAM" id="MobiDB-lite"/>
    </source>
</evidence>
<dbReference type="InterPro" id="IPR012340">
    <property type="entry name" value="NA-bd_OB-fold"/>
</dbReference>
<dbReference type="InterPro" id="IPR015525">
    <property type="entry name" value="BRCA2"/>
</dbReference>
<dbReference type="InterPro" id="IPR015252">
    <property type="entry name" value="BRCA2_hlx"/>
</dbReference>
<sequence>MLKTSPLHHFHLALRSIIARKTPKTSFVTPFKPGMKPGDPGRVELERSQRSKRLESLLRSSEALTKSTPICAAPSPVPGPSNSTLKTSGFWPQKFSADELQDMGVDVHELSQITPEVAPFYAFNVESTDSSSTVLGPTEALSHLLRSGRTLATKAWVQNHWSMILWKLAGMVCLDPTSESVPSKRRWCWEEVIRQLEHRYDRELAGGQRPALRLIAAQDAPAAAPMVLCVSKIVWPDQVTSVQPSRPPSKKGKGKVVVADPLPQLEVTDGWYRLRAQVDETLARACKKGTIRVGRKIAVVGAKLDSQKKDAAEILDAYDSVTLVLTGNSTHLAQWHAKLGFQMSQPYPFIATLHKLSADGGNVSVLDLVIEKVHPIAFLEMVPTEEGESITEGPWNEAEERQRDDAWKARRDTAESKVQEELSKRWSRWEGFVDRLERLSSKFHTREDEIAPDHIEDLFDELDCTDPPDLPAFFRKLNPRDAGWLARFLNAKCERDRERAGDEIQAEVNEKCPPRDVRNFRIVVVRDATPSKRAGRRRAVVTIWDILSLFVSEGGQAGKIEVGQRFIMTNLKPKQPKAWMEDDLQRDSEIYLCTKRNSRFLRLK</sequence>
<evidence type="ECO:0000259" key="3">
    <source>
        <dbReference type="Pfam" id="PF09169"/>
    </source>
</evidence>
<evidence type="ECO:0008006" key="6">
    <source>
        <dbReference type="Google" id="ProtNLM"/>
    </source>
</evidence>
<dbReference type="Proteomes" id="UP000053477">
    <property type="component" value="Unassembled WGS sequence"/>
</dbReference>
<feature type="compositionally biased region" description="Basic and acidic residues" evidence="1">
    <location>
        <begin position="398"/>
        <end position="408"/>
    </location>
</feature>
<feature type="domain" description="Breast cancer type 2 susceptibility protein helical" evidence="3">
    <location>
        <begin position="150"/>
        <end position="204"/>
    </location>
</feature>
<dbReference type="PANTHER" id="PTHR11289:SF0">
    <property type="entry name" value="BREAST CANCER TYPE 2 SUSCEPTIBILITY PROTEIN"/>
    <property type="match status" value="1"/>
</dbReference>
<dbReference type="SUPFAM" id="SSF81872">
    <property type="entry name" value="BRCA2 helical domain"/>
    <property type="match status" value="1"/>
</dbReference>
<reference evidence="4 5" key="1">
    <citation type="submission" date="2015-04" db="EMBL/GenBank/DDBJ databases">
        <title>Complete genome sequence of Schizopora paradoxa KUC8140, a cosmopolitan wood degrader in East Asia.</title>
        <authorList>
            <consortium name="DOE Joint Genome Institute"/>
            <person name="Min B."/>
            <person name="Park H."/>
            <person name="Jang Y."/>
            <person name="Kim J.-J."/>
            <person name="Kim K.H."/>
            <person name="Pangilinan J."/>
            <person name="Lipzen A."/>
            <person name="Riley R."/>
            <person name="Grigoriev I.V."/>
            <person name="Spatafora J.W."/>
            <person name="Choi I.-G."/>
        </authorList>
    </citation>
    <scope>NUCLEOTIDE SEQUENCE [LARGE SCALE GENOMIC DNA]</scope>
    <source>
        <strain evidence="4 5">KUC8140</strain>
    </source>
</reference>
<evidence type="ECO:0000313" key="4">
    <source>
        <dbReference type="EMBL" id="KLO09271.1"/>
    </source>
</evidence>
<evidence type="ECO:0000259" key="2">
    <source>
        <dbReference type="Pfam" id="PF09103"/>
    </source>
</evidence>
<dbReference type="PANTHER" id="PTHR11289">
    <property type="entry name" value="BREAST CANCER TYPE 2 SUSCEPTIBILITY PROTEIN BRCA2"/>
    <property type="match status" value="1"/>
</dbReference>
<dbReference type="AlphaFoldDB" id="A0A0H2RWS6"/>
<feature type="domain" description="BRCA2 OB1" evidence="2">
    <location>
        <begin position="210"/>
        <end position="342"/>
    </location>
</feature>
<protein>
    <recommendedName>
        <fullName evidence="6">BRCA2 OB1 domain-containing protein</fullName>
    </recommendedName>
</protein>
<dbReference type="GO" id="GO:0000724">
    <property type="term" value="P:double-strand break repair via homologous recombination"/>
    <property type="evidence" value="ECO:0007669"/>
    <property type="project" value="InterPro"/>
</dbReference>
<dbReference type="OrthoDB" id="21095at2759"/>
<dbReference type="Pfam" id="PF09169">
    <property type="entry name" value="BRCA-2_helical"/>
    <property type="match status" value="1"/>
</dbReference>
<dbReference type="STRING" id="27342.A0A0H2RWS6"/>
<evidence type="ECO:0000313" key="5">
    <source>
        <dbReference type="Proteomes" id="UP000053477"/>
    </source>
</evidence>
<dbReference type="InParanoid" id="A0A0H2RWS6"/>
<proteinExistence type="predicted"/>
<dbReference type="GO" id="GO:0006355">
    <property type="term" value="P:regulation of DNA-templated transcription"/>
    <property type="evidence" value="ECO:0007669"/>
    <property type="project" value="TreeGrafter"/>
</dbReference>
<name>A0A0H2RWS6_9AGAM</name>
<dbReference type="SUPFAM" id="SSF50249">
    <property type="entry name" value="Nucleic acid-binding proteins"/>
    <property type="match status" value="2"/>
</dbReference>
<organism evidence="4 5">
    <name type="scientific">Schizopora paradoxa</name>
    <dbReference type="NCBI Taxonomy" id="27342"/>
    <lineage>
        <taxon>Eukaryota</taxon>
        <taxon>Fungi</taxon>
        <taxon>Dikarya</taxon>
        <taxon>Basidiomycota</taxon>
        <taxon>Agaricomycotina</taxon>
        <taxon>Agaricomycetes</taxon>
        <taxon>Hymenochaetales</taxon>
        <taxon>Schizoporaceae</taxon>
        <taxon>Schizopora</taxon>
    </lineage>
</organism>
<dbReference type="Pfam" id="PF09103">
    <property type="entry name" value="BRCA-2_OB1"/>
    <property type="match status" value="1"/>
</dbReference>
<gene>
    <name evidence="4" type="ORF">SCHPADRAFT_574338</name>
</gene>
<dbReference type="Gene3D" id="2.40.50.140">
    <property type="entry name" value="Nucleic acid-binding proteins"/>
    <property type="match status" value="3"/>
</dbReference>
<feature type="region of interest" description="Disordered" evidence="1">
    <location>
        <begin position="387"/>
        <end position="408"/>
    </location>
</feature>
<accession>A0A0H2RWS6</accession>